<dbReference type="EC" id="3.5.4.9" evidence="12"/>
<sequence length="284" mass="30809">MAELINGRAYAKEINRDTQQRVERLKQHGIQPKMAVLLVGDDPASKIYTRTKQKKAAQLGIDCLLKAYPASVTQEEIMAEIQQLNEDPHVNAIMVQEPLPDHLENMALVRQIAPEKDVDGFHPVNVGKLYNNFPGHYPVSCTPRGIVMALDHYNVPLAGANVVIIGRSILVGRPLQSLLINRDATVTICGRKTNNIKDRLKTADIVVVAAGKPGLVNGDNLKEGAVVIDVGINRLPSGKLVGDVDFDSAQQVASLITPVPGGIGPLTVAVMEAQTVDLTEWQNE</sequence>
<keyword evidence="7 12" id="KW-0521">NADP</keyword>
<evidence type="ECO:0000256" key="3">
    <source>
        <dbReference type="ARBA" id="ARBA00022563"/>
    </source>
</evidence>
<dbReference type="GO" id="GO:0004477">
    <property type="term" value="F:methenyltetrahydrofolate cyclohydrolase activity"/>
    <property type="evidence" value="ECO:0007669"/>
    <property type="project" value="UniProtKB-UniRule"/>
</dbReference>
<dbReference type="Gene3D" id="3.40.50.720">
    <property type="entry name" value="NAD(P)-binding Rossmann-like Domain"/>
    <property type="match status" value="1"/>
</dbReference>
<evidence type="ECO:0000256" key="8">
    <source>
        <dbReference type="ARBA" id="ARBA00023002"/>
    </source>
</evidence>
<keyword evidence="11 12" id="KW-0511">Multifunctional enzyme</keyword>
<dbReference type="GO" id="GO:0006164">
    <property type="term" value="P:purine nucleotide biosynthetic process"/>
    <property type="evidence" value="ECO:0007669"/>
    <property type="project" value="UniProtKB-KW"/>
</dbReference>
<dbReference type="CDD" id="cd01080">
    <property type="entry name" value="NAD_bind_m-THF_DH_Cyclohyd"/>
    <property type="match status" value="1"/>
</dbReference>
<evidence type="ECO:0000259" key="14">
    <source>
        <dbReference type="Pfam" id="PF02882"/>
    </source>
</evidence>
<keyword evidence="4 12" id="KW-0028">Amino-acid biosynthesis</keyword>
<evidence type="ECO:0000256" key="5">
    <source>
        <dbReference type="ARBA" id="ARBA00022755"/>
    </source>
</evidence>
<comment type="catalytic activity">
    <reaction evidence="12">
        <text>(6R)-5,10-methenyltetrahydrofolate + H2O = (6R)-10-formyltetrahydrofolate + H(+)</text>
        <dbReference type="Rhea" id="RHEA:23700"/>
        <dbReference type="ChEBI" id="CHEBI:15377"/>
        <dbReference type="ChEBI" id="CHEBI:15378"/>
        <dbReference type="ChEBI" id="CHEBI:57455"/>
        <dbReference type="ChEBI" id="CHEBI:195366"/>
        <dbReference type="EC" id="3.5.4.9"/>
    </reaction>
</comment>
<evidence type="ECO:0000256" key="2">
    <source>
        <dbReference type="ARBA" id="ARBA00011738"/>
    </source>
</evidence>
<dbReference type="GO" id="GO:0035999">
    <property type="term" value="P:tetrahydrofolate interconversion"/>
    <property type="evidence" value="ECO:0007669"/>
    <property type="project" value="UniProtKB-UniRule"/>
</dbReference>
<dbReference type="PANTHER" id="PTHR48099:SF5">
    <property type="entry name" value="C-1-TETRAHYDROFOLATE SYNTHASE, CYTOPLASMIC"/>
    <property type="match status" value="1"/>
</dbReference>
<keyword evidence="10 12" id="KW-0486">Methionine biosynthesis</keyword>
<keyword evidence="6 12" id="KW-0378">Hydrolase</keyword>
<name>A0A9D1U3K0_9LACO</name>
<dbReference type="PANTHER" id="PTHR48099">
    <property type="entry name" value="C-1-TETRAHYDROFOLATE SYNTHASE, CYTOPLASMIC-RELATED"/>
    <property type="match status" value="1"/>
</dbReference>
<keyword evidence="3 12" id="KW-0554">One-carbon metabolism</keyword>
<evidence type="ECO:0000256" key="6">
    <source>
        <dbReference type="ARBA" id="ARBA00022801"/>
    </source>
</evidence>
<dbReference type="EC" id="1.5.1.5" evidence="12"/>
<dbReference type="EMBL" id="DXGK01000130">
    <property type="protein sequence ID" value="HIW70918.1"/>
    <property type="molecule type" value="Genomic_DNA"/>
</dbReference>
<dbReference type="HAMAP" id="MF_01576">
    <property type="entry name" value="THF_DHG_CYH"/>
    <property type="match status" value="1"/>
</dbReference>
<evidence type="ECO:0000256" key="1">
    <source>
        <dbReference type="ARBA" id="ARBA00004777"/>
    </source>
</evidence>
<dbReference type="FunFam" id="3.40.50.720:FF:000094">
    <property type="entry name" value="Bifunctional protein FolD"/>
    <property type="match status" value="1"/>
</dbReference>
<feature type="binding site" evidence="12">
    <location>
        <position position="232"/>
    </location>
    <ligand>
        <name>NADP(+)</name>
        <dbReference type="ChEBI" id="CHEBI:58349"/>
    </ligand>
</feature>
<comment type="caution">
    <text evidence="12">Lacks conserved residue(s) required for the propagation of feature annotation.</text>
</comment>
<protein>
    <recommendedName>
        <fullName evidence="12">Bifunctional protein FolD</fullName>
    </recommendedName>
    <domain>
        <recommendedName>
            <fullName evidence="12">Methylenetetrahydrofolate dehydrogenase</fullName>
            <ecNumber evidence="12">1.5.1.5</ecNumber>
        </recommendedName>
    </domain>
    <domain>
        <recommendedName>
            <fullName evidence="12">Methenyltetrahydrofolate cyclohydrolase</fullName>
            <ecNumber evidence="12">3.5.4.9</ecNumber>
        </recommendedName>
    </domain>
</protein>
<feature type="domain" description="Tetrahydrofolate dehydrogenase/cyclohydrolase catalytic" evidence="13">
    <location>
        <begin position="5"/>
        <end position="119"/>
    </location>
</feature>
<keyword evidence="9 12" id="KW-0368">Histidine biosynthesis</keyword>
<accession>A0A9D1U3K0</accession>
<evidence type="ECO:0000313" key="15">
    <source>
        <dbReference type="EMBL" id="HIW70918.1"/>
    </source>
</evidence>
<comment type="subunit">
    <text evidence="2 12">Homodimer.</text>
</comment>
<dbReference type="InterPro" id="IPR020630">
    <property type="entry name" value="THF_DH/CycHdrlase_cat_dom"/>
</dbReference>
<dbReference type="SUPFAM" id="SSF53223">
    <property type="entry name" value="Aminoacid dehydrogenase-like, N-terminal domain"/>
    <property type="match status" value="1"/>
</dbReference>
<feature type="domain" description="Tetrahydrofolate dehydrogenase/cyclohydrolase NAD(P)-binding" evidence="14">
    <location>
        <begin position="140"/>
        <end position="280"/>
    </location>
</feature>
<keyword evidence="5 12" id="KW-0658">Purine biosynthesis</keyword>
<dbReference type="GO" id="GO:0004488">
    <property type="term" value="F:methylenetetrahydrofolate dehydrogenase (NADP+) activity"/>
    <property type="evidence" value="ECO:0007669"/>
    <property type="project" value="UniProtKB-UniRule"/>
</dbReference>
<dbReference type="InterPro" id="IPR036291">
    <property type="entry name" value="NAD(P)-bd_dom_sf"/>
</dbReference>
<evidence type="ECO:0000256" key="11">
    <source>
        <dbReference type="ARBA" id="ARBA00023268"/>
    </source>
</evidence>
<comment type="pathway">
    <text evidence="1 12">One-carbon metabolism; tetrahydrofolate interconversion.</text>
</comment>
<comment type="similarity">
    <text evidence="12">Belongs to the tetrahydrofolate dehydrogenase/cyclohydrolase family.</text>
</comment>
<dbReference type="SUPFAM" id="SSF51735">
    <property type="entry name" value="NAD(P)-binding Rossmann-fold domains"/>
    <property type="match status" value="1"/>
</dbReference>
<dbReference type="AlphaFoldDB" id="A0A9D1U3K0"/>
<dbReference type="Pfam" id="PF00763">
    <property type="entry name" value="THF_DHG_CYH"/>
    <property type="match status" value="1"/>
</dbReference>
<evidence type="ECO:0000256" key="10">
    <source>
        <dbReference type="ARBA" id="ARBA00023167"/>
    </source>
</evidence>
<evidence type="ECO:0000256" key="4">
    <source>
        <dbReference type="ARBA" id="ARBA00022605"/>
    </source>
</evidence>
<dbReference type="Gene3D" id="3.40.50.10860">
    <property type="entry name" value="Leucine Dehydrogenase, chain A, domain 1"/>
    <property type="match status" value="1"/>
</dbReference>
<dbReference type="InterPro" id="IPR000672">
    <property type="entry name" value="THF_DH/CycHdrlase"/>
</dbReference>
<comment type="caution">
    <text evidence="15">The sequence shown here is derived from an EMBL/GenBank/DDBJ whole genome shotgun (WGS) entry which is preliminary data.</text>
</comment>
<evidence type="ECO:0000256" key="9">
    <source>
        <dbReference type="ARBA" id="ARBA00023102"/>
    </source>
</evidence>
<comment type="catalytic activity">
    <reaction evidence="12">
        <text>(6R)-5,10-methylene-5,6,7,8-tetrahydrofolate + NADP(+) = (6R)-5,10-methenyltetrahydrofolate + NADPH</text>
        <dbReference type="Rhea" id="RHEA:22812"/>
        <dbReference type="ChEBI" id="CHEBI:15636"/>
        <dbReference type="ChEBI" id="CHEBI:57455"/>
        <dbReference type="ChEBI" id="CHEBI:57783"/>
        <dbReference type="ChEBI" id="CHEBI:58349"/>
        <dbReference type="EC" id="1.5.1.5"/>
    </reaction>
</comment>
<keyword evidence="8 12" id="KW-0560">Oxidoreductase</keyword>
<dbReference type="GO" id="GO:0000105">
    <property type="term" value="P:L-histidine biosynthetic process"/>
    <property type="evidence" value="ECO:0007669"/>
    <property type="project" value="UniProtKB-KW"/>
</dbReference>
<evidence type="ECO:0000256" key="7">
    <source>
        <dbReference type="ARBA" id="ARBA00022857"/>
    </source>
</evidence>
<proteinExistence type="inferred from homology"/>
<evidence type="ECO:0000256" key="12">
    <source>
        <dbReference type="HAMAP-Rule" id="MF_01576"/>
    </source>
</evidence>
<dbReference type="GO" id="GO:0005829">
    <property type="term" value="C:cytosol"/>
    <property type="evidence" value="ECO:0007669"/>
    <property type="project" value="TreeGrafter"/>
</dbReference>
<reference evidence="15" key="1">
    <citation type="journal article" date="2021" name="PeerJ">
        <title>Extensive microbial diversity within the chicken gut microbiome revealed by metagenomics and culture.</title>
        <authorList>
            <person name="Gilroy R."/>
            <person name="Ravi A."/>
            <person name="Getino M."/>
            <person name="Pursley I."/>
            <person name="Horton D.L."/>
            <person name="Alikhan N.F."/>
            <person name="Baker D."/>
            <person name="Gharbi K."/>
            <person name="Hall N."/>
            <person name="Watson M."/>
            <person name="Adriaenssens E.M."/>
            <person name="Foster-Nyarko E."/>
            <person name="Jarju S."/>
            <person name="Secka A."/>
            <person name="Antonio M."/>
            <person name="Oren A."/>
            <person name="Chaudhuri R.R."/>
            <person name="La Ragione R."/>
            <person name="Hildebrand F."/>
            <person name="Pallen M.J."/>
        </authorList>
    </citation>
    <scope>NUCLEOTIDE SEQUENCE</scope>
    <source>
        <strain evidence="15">ChiHejej3B27-2180</strain>
    </source>
</reference>
<dbReference type="InterPro" id="IPR020631">
    <property type="entry name" value="THF_DH/CycHdrlase_NAD-bd_dom"/>
</dbReference>
<dbReference type="Pfam" id="PF02882">
    <property type="entry name" value="THF_DHG_CYH_C"/>
    <property type="match status" value="1"/>
</dbReference>
<reference evidence="15" key="2">
    <citation type="submission" date="2021-04" db="EMBL/GenBank/DDBJ databases">
        <authorList>
            <person name="Gilroy R."/>
        </authorList>
    </citation>
    <scope>NUCLEOTIDE SEQUENCE</scope>
    <source>
        <strain evidence="15">ChiHejej3B27-2180</strain>
    </source>
</reference>
<dbReference type="Proteomes" id="UP000886878">
    <property type="component" value="Unassembled WGS sequence"/>
</dbReference>
<dbReference type="PRINTS" id="PR00085">
    <property type="entry name" value="THFDHDRGNASE"/>
</dbReference>
<dbReference type="FunFam" id="3.40.50.10860:FF:000005">
    <property type="entry name" value="C-1-tetrahydrofolate synthase, cytoplasmic, putative"/>
    <property type="match status" value="1"/>
</dbReference>
<organism evidence="15 16">
    <name type="scientific">Candidatus Limosilactobacillus merdipullorum</name>
    <dbReference type="NCBI Taxonomy" id="2838653"/>
    <lineage>
        <taxon>Bacteria</taxon>
        <taxon>Bacillati</taxon>
        <taxon>Bacillota</taxon>
        <taxon>Bacilli</taxon>
        <taxon>Lactobacillales</taxon>
        <taxon>Lactobacillaceae</taxon>
        <taxon>Limosilactobacillus</taxon>
    </lineage>
</organism>
<evidence type="ECO:0000259" key="13">
    <source>
        <dbReference type="Pfam" id="PF00763"/>
    </source>
</evidence>
<dbReference type="GO" id="GO:0009086">
    <property type="term" value="P:methionine biosynthetic process"/>
    <property type="evidence" value="ECO:0007669"/>
    <property type="project" value="UniProtKB-KW"/>
</dbReference>
<dbReference type="InterPro" id="IPR046346">
    <property type="entry name" value="Aminoacid_DH-like_N_sf"/>
</dbReference>
<feature type="binding site" evidence="12">
    <location>
        <begin position="166"/>
        <end position="168"/>
    </location>
    <ligand>
        <name>NADP(+)</name>
        <dbReference type="ChEBI" id="CHEBI:58349"/>
    </ligand>
</feature>
<comment type="function">
    <text evidence="12">Catalyzes the oxidation of 5,10-methylenetetrahydrofolate to 5,10-methenyltetrahydrofolate and then the hydrolysis of 5,10-methenyltetrahydrofolate to 10-formyltetrahydrofolate.</text>
</comment>
<gene>
    <name evidence="12" type="primary">folD</name>
    <name evidence="15" type="ORF">H9876_06100</name>
</gene>
<evidence type="ECO:0000313" key="16">
    <source>
        <dbReference type="Proteomes" id="UP000886878"/>
    </source>
</evidence>